<evidence type="ECO:0000313" key="1">
    <source>
        <dbReference type="EMBL" id="SFJ98158.1"/>
    </source>
</evidence>
<proteinExistence type="predicted"/>
<sequence length="214" mass="23322">MIISQGSARALTFALALASFTLPISLNTANAGFFDFLFSSPQPAPSNYAPQPRGLREAHSHRFFHLRSSRRFAEHHPTRDDHRRATKQIVLRHPKWDDKDACCRSREAARPAPVLLDDESLREGDAVMTHSGIKVFTGDAGPHHKIDDFALVRDAGIPKRARKALLAMDPYRTGSSALPVAAGLTTGRSAAEPLVAPGAMIVDPKGNNVRYVGP</sequence>
<reference evidence="1 2" key="1">
    <citation type="submission" date="2016-10" db="EMBL/GenBank/DDBJ databases">
        <authorList>
            <person name="de Groot N.N."/>
        </authorList>
    </citation>
    <scope>NUCLEOTIDE SEQUENCE [LARGE SCALE GENOMIC DNA]</scope>
    <source>
        <strain evidence="1 2">NE2</strain>
    </source>
</reference>
<protein>
    <submittedName>
        <fullName evidence="1">Uncharacterized protein</fullName>
    </submittedName>
</protein>
<accession>A0A1I3VRZ6</accession>
<dbReference type="Proteomes" id="UP000198755">
    <property type="component" value="Unassembled WGS sequence"/>
</dbReference>
<dbReference type="EMBL" id="FOSN01000001">
    <property type="protein sequence ID" value="SFJ98158.1"/>
    <property type="molecule type" value="Genomic_DNA"/>
</dbReference>
<gene>
    <name evidence="1" type="ORF">SAMN05444581_10169</name>
</gene>
<dbReference type="STRING" id="1612308.SAMN05444581_10169"/>
<name>A0A1I3VRZ6_9HYPH</name>
<dbReference type="AlphaFoldDB" id="A0A1I3VRZ6"/>
<evidence type="ECO:0000313" key="2">
    <source>
        <dbReference type="Proteomes" id="UP000198755"/>
    </source>
</evidence>
<keyword evidence="2" id="KW-1185">Reference proteome</keyword>
<organism evidence="1 2">
    <name type="scientific">Methylocapsa palsarum</name>
    <dbReference type="NCBI Taxonomy" id="1612308"/>
    <lineage>
        <taxon>Bacteria</taxon>
        <taxon>Pseudomonadati</taxon>
        <taxon>Pseudomonadota</taxon>
        <taxon>Alphaproteobacteria</taxon>
        <taxon>Hyphomicrobiales</taxon>
        <taxon>Beijerinckiaceae</taxon>
        <taxon>Methylocapsa</taxon>
    </lineage>
</organism>